<evidence type="ECO:0000256" key="14">
    <source>
        <dbReference type="SAM" id="Coils"/>
    </source>
</evidence>
<dbReference type="Proteomes" id="UP001595456">
    <property type="component" value="Unassembled WGS sequence"/>
</dbReference>
<reference evidence="17" key="1">
    <citation type="journal article" date="2019" name="Int. J. Syst. Evol. Microbiol.">
        <title>The Global Catalogue of Microorganisms (GCM) 10K type strain sequencing project: providing services to taxonomists for standard genome sequencing and annotation.</title>
        <authorList>
            <consortium name="The Broad Institute Genomics Platform"/>
            <consortium name="The Broad Institute Genome Sequencing Center for Infectious Disease"/>
            <person name="Wu L."/>
            <person name="Ma J."/>
        </authorList>
    </citation>
    <scope>NUCLEOTIDE SEQUENCE [LARGE SCALE GENOMIC DNA]</scope>
    <source>
        <strain evidence="17">KCTC 52607</strain>
    </source>
</reference>
<evidence type="ECO:0000256" key="6">
    <source>
        <dbReference type="ARBA" id="ARBA00023065"/>
    </source>
</evidence>
<keyword evidence="12" id="KW-1003">Cell membrane</keyword>
<evidence type="ECO:0000256" key="1">
    <source>
        <dbReference type="ARBA" id="ARBA00022448"/>
    </source>
</evidence>
<keyword evidence="8 12" id="KW-0066">ATP synthesis</keyword>
<feature type="compositionally biased region" description="Polar residues" evidence="15">
    <location>
        <begin position="1"/>
        <end position="18"/>
    </location>
</feature>
<keyword evidence="7 12" id="KW-0472">Membrane</keyword>
<protein>
    <recommendedName>
        <fullName evidence="12">ATP synthase subunit b</fullName>
    </recommendedName>
    <alternativeName>
        <fullName evidence="12">ATP synthase F(0) sector subunit b</fullName>
    </alternativeName>
    <alternativeName>
        <fullName evidence="12">ATPase subunit I</fullName>
    </alternativeName>
    <alternativeName>
        <fullName evidence="12">F-type ATPase subunit b</fullName>
        <shortName evidence="12">F-ATPase subunit b</shortName>
    </alternativeName>
</protein>
<feature type="transmembrane region" description="Helical" evidence="12">
    <location>
        <begin position="48"/>
        <end position="66"/>
    </location>
</feature>
<evidence type="ECO:0000256" key="15">
    <source>
        <dbReference type="SAM" id="MobiDB-lite"/>
    </source>
</evidence>
<keyword evidence="2 12" id="KW-0138">CF(0)</keyword>
<evidence type="ECO:0000256" key="9">
    <source>
        <dbReference type="ARBA" id="ARBA00025198"/>
    </source>
</evidence>
<gene>
    <name evidence="12" type="primary">atpF</name>
    <name evidence="16" type="ORF">ACFODU_07130</name>
</gene>
<dbReference type="InterPro" id="IPR002146">
    <property type="entry name" value="ATP_synth_b/b'su_bac/chlpt"/>
</dbReference>
<evidence type="ECO:0000256" key="7">
    <source>
        <dbReference type="ARBA" id="ARBA00023136"/>
    </source>
</evidence>
<feature type="coiled-coil region" evidence="14">
    <location>
        <begin position="73"/>
        <end position="121"/>
    </location>
</feature>
<comment type="caution">
    <text evidence="16">The sequence shown here is derived from an EMBL/GenBank/DDBJ whole genome shotgun (WGS) entry which is preliminary data.</text>
</comment>
<evidence type="ECO:0000256" key="2">
    <source>
        <dbReference type="ARBA" id="ARBA00022547"/>
    </source>
</evidence>
<comment type="function">
    <text evidence="10">Component of the F(0) channel, it forms part of the peripheral stalk, linking F(1) to F(0). The b'-subunit is a diverged and duplicated form of b found in plants and photosynthetic bacteria.</text>
</comment>
<keyword evidence="6 12" id="KW-0406">Ion transport</keyword>
<feature type="region of interest" description="Disordered" evidence="15">
    <location>
        <begin position="1"/>
        <end position="20"/>
    </location>
</feature>
<evidence type="ECO:0000256" key="11">
    <source>
        <dbReference type="ARBA" id="ARBA00037847"/>
    </source>
</evidence>
<proteinExistence type="inferred from homology"/>
<accession>A0ABV7E824</accession>
<comment type="similarity">
    <text evidence="12 13">Belongs to the ATPase B chain family.</text>
</comment>
<keyword evidence="14" id="KW-0175">Coiled coil</keyword>
<comment type="subcellular location">
    <subcellularLocation>
        <location evidence="12">Cell membrane</location>
        <topology evidence="12">Single-pass membrane protein</topology>
    </subcellularLocation>
    <subcellularLocation>
        <location evidence="11">Endomembrane system</location>
        <topology evidence="11">Single-pass membrane protein</topology>
    </subcellularLocation>
</comment>
<evidence type="ECO:0000256" key="8">
    <source>
        <dbReference type="ARBA" id="ARBA00023310"/>
    </source>
</evidence>
<evidence type="ECO:0000256" key="13">
    <source>
        <dbReference type="RuleBase" id="RU003848"/>
    </source>
</evidence>
<name>A0ABV7E824_9SPHN</name>
<evidence type="ECO:0000313" key="16">
    <source>
        <dbReference type="EMBL" id="MFC3097575.1"/>
    </source>
</evidence>
<sequence>MANVSTSPVAGPDTTTLEMSPHHGVGAEVLVDDSHSAPQPELLGLQPYQWVSLSMAVLLLIAFGFAKVHKVIARGLDGKIAEIRRNLDEAKALRAEAEALRAEYAAKIASAEKDAEAMLANARSEADAIIAKAEADTAAMIARREAMAQGKIAAAELQAVADLRARAAQASTAAAAALIAERHDADADAKLADEVIAAI</sequence>
<keyword evidence="17" id="KW-1185">Reference proteome</keyword>
<evidence type="ECO:0000313" key="17">
    <source>
        <dbReference type="Proteomes" id="UP001595456"/>
    </source>
</evidence>
<evidence type="ECO:0000256" key="12">
    <source>
        <dbReference type="HAMAP-Rule" id="MF_01398"/>
    </source>
</evidence>
<evidence type="ECO:0000256" key="3">
    <source>
        <dbReference type="ARBA" id="ARBA00022692"/>
    </source>
</evidence>
<evidence type="ECO:0000256" key="4">
    <source>
        <dbReference type="ARBA" id="ARBA00022781"/>
    </source>
</evidence>
<comment type="subunit">
    <text evidence="12">F-type ATPases have 2 components, F(1) - the catalytic core - and F(0) - the membrane proton channel. F(1) has five subunits: alpha(3), beta(3), gamma(1), delta(1), epsilon(1). F(0) has three main subunits: a(1), b(2) and c(10-14). The alpha and beta chains form an alternating ring which encloses part of the gamma chain. F(1) is attached to F(0) by a central stalk formed by the gamma and epsilon chains, while a peripheral stalk is formed by the delta and b chains.</text>
</comment>
<keyword evidence="4 12" id="KW-0375">Hydrogen ion transport</keyword>
<dbReference type="EMBL" id="JBHRST010000009">
    <property type="protein sequence ID" value="MFC3097575.1"/>
    <property type="molecule type" value="Genomic_DNA"/>
</dbReference>
<organism evidence="16 17">
    <name type="scientific">Alteraurantiacibacter palmitatis</name>
    <dbReference type="NCBI Taxonomy" id="2054628"/>
    <lineage>
        <taxon>Bacteria</taxon>
        <taxon>Pseudomonadati</taxon>
        <taxon>Pseudomonadota</taxon>
        <taxon>Alphaproteobacteria</taxon>
        <taxon>Sphingomonadales</taxon>
        <taxon>Erythrobacteraceae</taxon>
        <taxon>Alteraurantiacibacter</taxon>
    </lineage>
</organism>
<evidence type="ECO:0000256" key="10">
    <source>
        <dbReference type="ARBA" id="ARBA00025614"/>
    </source>
</evidence>
<keyword evidence="5 12" id="KW-1133">Transmembrane helix</keyword>
<dbReference type="Pfam" id="PF00430">
    <property type="entry name" value="ATP-synt_B"/>
    <property type="match status" value="1"/>
</dbReference>
<keyword evidence="1 12" id="KW-0813">Transport</keyword>
<keyword evidence="3 12" id="KW-0812">Transmembrane</keyword>
<dbReference type="CDD" id="cd06503">
    <property type="entry name" value="ATP-synt_Fo_b"/>
    <property type="match status" value="1"/>
</dbReference>
<dbReference type="HAMAP" id="MF_01398">
    <property type="entry name" value="ATP_synth_b_bprime"/>
    <property type="match status" value="1"/>
</dbReference>
<dbReference type="RefSeq" id="WP_377922910.1">
    <property type="nucleotide sequence ID" value="NZ_JBANRO010000003.1"/>
</dbReference>
<evidence type="ECO:0000256" key="5">
    <source>
        <dbReference type="ARBA" id="ARBA00022989"/>
    </source>
</evidence>
<comment type="function">
    <text evidence="9 12">F(1)F(0) ATP synthase produces ATP from ADP in the presence of a proton or sodium gradient. F-type ATPases consist of two structural domains, F(1) containing the extramembraneous catalytic core and F(0) containing the membrane proton channel, linked together by a central stalk and a peripheral stalk. During catalysis, ATP synthesis in the catalytic domain of F(1) is coupled via a rotary mechanism of the central stalk subunits to proton translocation.</text>
</comment>